<keyword evidence="2" id="KW-1185">Reference proteome</keyword>
<dbReference type="Proteomes" id="UP001651158">
    <property type="component" value="Unassembled WGS sequence"/>
</dbReference>
<evidence type="ECO:0000313" key="2">
    <source>
        <dbReference type="Proteomes" id="UP001651158"/>
    </source>
</evidence>
<sequence>MRESNSKGNVRGYLLYGLQLYPGHLASSLELLTNWDGTNAAINEMPHLDLHLPATFILHRLGYECYNLSISPLRRYRCIHDAIYRHHLIESLLPEQGPLTSHTITQALCTYFNPETNDERCLMM</sequence>
<reference evidence="1 2" key="1">
    <citation type="journal article" date="2022" name="Front. Cell. Infect. Microbiol.">
        <title>The Genomes of Two Strains of Taenia crassiceps the Animal Model for the Study of Human Cysticercosis.</title>
        <authorList>
            <person name="Bobes R.J."/>
            <person name="Estrada K."/>
            <person name="Rios-Valencia D.G."/>
            <person name="Calderon-Gallegos A."/>
            <person name="de la Torre P."/>
            <person name="Carrero J.C."/>
            <person name="Sanchez-Flores A."/>
            <person name="Laclette J.P."/>
        </authorList>
    </citation>
    <scope>NUCLEOTIDE SEQUENCE [LARGE SCALE GENOMIC DNA]</scope>
    <source>
        <strain evidence="1">WFUcys</strain>
    </source>
</reference>
<accession>A0ABR4Q714</accession>
<dbReference type="EMBL" id="JAKROA010000008">
    <property type="protein sequence ID" value="KAL5105377.1"/>
    <property type="molecule type" value="Genomic_DNA"/>
</dbReference>
<evidence type="ECO:0008006" key="3">
    <source>
        <dbReference type="Google" id="ProtNLM"/>
    </source>
</evidence>
<comment type="caution">
    <text evidence="1">The sequence shown here is derived from an EMBL/GenBank/DDBJ whole genome shotgun (WGS) entry which is preliminary data.</text>
</comment>
<proteinExistence type="predicted"/>
<protein>
    <recommendedName>
        <fullName evidence="3">SOCS box domain-containing protein</fullName>
    </recommendedName>
</protein>
<gene>
    <name evidence="1" type="ORF">TcWFU_002202</name>
</gene>
<organism evidence="1 2">
    <name type="scientific">Taenia crassiceps</name>
    <dbReference type="NCBI Taxonomy" id="6207"/>
    <lineage>
        <taxon>Eukaryota</taxon>
        <taxon>Metazoa</taxon>
        <taxon>Spiralia</taxon>
        <taxon>Lophotrochozoa</taxon>
        <taxon>Platyhelminthes</taxon>
        <taxon>Cestoda</taxon>
        <taxon>Eucestoda</taxon>
        <taxon>Cyclophyllidea</taxon>
        <taxon>Taeniidae</taxon>
        <taxon>Taenia</taxon>
    </lineage>
</organism>
<evidence type="ECO:0000313" key="1">
    <source>
        <dbReference type="EMBL" id="KAL5105377.1"/>
    </source>
</evidence>
<name>A0ABR4Q714_9CEST</name>